<keyword evidence="1 4" id="KW-0489">Methyltransferase</keyword>
<dbReference type="PANTHER" id="PTHR46429">
    <property type="entry name" value="23S RRNA (GUANOSINE-2'-O-)-METHYLTRANSFERASE RLMB"/>
    <property type="match status" value="1"/>
</dbReference>
<dbReference type="EMBL" id="PTJC01000006">
    <property type="protein sequence ID" value="PPK85933.1"/>
    <property type="molecule type" value="Genomic_DNA"/>
</dbReference>
<dbReference type="GO" id="GO:0008173">
    <property type="term" value="F:RNA methyltransferase activity"/>
    <property type="evidence" value="ECO:0007669"/>
    <property type="project" value="InterPro"/>
</dbReference>
<evidence type="ECO:0000313" key="4">
    <source>
        <dbReference type="EMBL" id="PPK85933.1"/>
    </source>
</evidence>
<feature type="domain" description="tRNA/rRNA methyltransferase SpoU type" evidence="3">
    <location>
        <begin position="40"/>
        <end position="182"/>
    </location>
</feature>
<accession>A0A2S6I443</accession>
<evidence type="ECO:0000256" key="2">
    <source>
        <dbReference type="ARBA" id="ARBA00022679"/>
    </source>
</evidence>
<dbReference type="InterPro" id="IPR029026">
    <property type="entry name" value="tRNA_m1G_MTases_N"/>
</dbReference>
<dbReference type="AlphaFoldDB" id="A0A2S6I443"/>
<evidence type="ECO:0000313" key="5">
    <source>
        <dbReference type="Proteomes" id="UP000237662"/>
    </source>
</evidence>
<comment type="caution">
    <text evidence="4">The sequence shown here is derived from an EMBL/GenBank/DDBJ whole genome shotgun (WGS) entry which is preliminary data.</text>
</comment>
<gene>
    <name evidence="4" type="ORF">CLV84_2846</name>
</gene>
<dbReference type="GO" id="GO:0003723">
    <property type="term" value="F:RNA binding"/>
    <property type="evidence" value="ECO:0007669"/>
    <property type="project" value="InterPro"/>
</dbReference>
<evidence type="ECO:0000256" key="1">
    <source>
        <dbReference type="ARBA" id="ARBA00022603"/>
    </source>
</evidence>
<dbReference type="SUPFAM" id="SSF75217">
    <property type="entry name" value="alpha/beta knot"/>
    <property type="match status" value="1"/>
</dbReference>
<sequence>MNRGGPITFAVMMDSRRKRSMEELGRLSPREFADAKKTPLCLILDDIRSANNVGSLFRTADGFALQHLHLCGITATPPHRDILKTALGATASVSWSYHADCVQLVKELMGAGAQVQCLEQTHASTSLHAFRVTDPLPLYLVVGNEVKGVSQNIIDAATGTIEIQQYGTKHSLNVAVSAGMAVWELSRQLRSGSPEKTPL</sequence>
<dbReference type="PANTHER" id="PTHR46429:SF1">
    <property type="entry name" value="23S RRNA (GUANOSINE-2'-O-)-METHYLTRANSFERASE RLMB"/>
    <property type="match status" value="1"/>
</dbReference>
<dbReference type="GO" id="GO:0006396">
    <property type="term" value="P:RNA processing"/>
    <property type="evidence" value="ECO:0007669"/>
    <property type="project" value="InterPro"/>
</dbReference>
<dbReference type="InterPro" id="IPR029028">
    <property type="entry name" value="Alpha/beta_knot_MTases"/>
</dbReference>
<dbReference type="InterPro" id="IPR004441">
    <property type="entry name" value="rRNA_MeTrfase_TrmH"/>
</dbReference>
<protein>
    <submittedName>
        <fullName evidence="4">SpoU rRNA methylase family protein</fullName>
    </submittedName>
</protein>
<organism evidence="4 5">
    <name type="scientific">Neolewinella xylanilytica</name>
    <dbReference type="NCBI Taxonomy" id="1514080"/>
    <lineage>
        <taxon>Bacteria</taxon>
        <taxon>Pseudomonadati</taxon>
        <taxon>Bacteroidota</taxon>
        <taxon>Saprospiria</taxon>
        <taxon>Saprospirales</taxon>
        <taxon>Lewinellaceae</taxon>
        <taxon>Neolewinella</taxon>
    </lineage>
</organism>
<dbReference type="GO" id="GO:0005829">
    <property type="term" value="C:cytosol"/>
    <property type="evidence" value="ECO:0007669"/>
    <property type="project" value="TreeGrafter"/>
</dbReference>
<dbReference type="Gene3D" id="3.40.1280.10">
    <property type="match status" value="1"/>
</dbReference>
<dbReference type="Proteomes" id="UP000237662">
    <property type="component" value="Unassembled WGS sequence"/>
</dbReference>
<proteinExistence type="predicted"/>
<dbReference type="Pfam" id="PF00588">
    <property type="entry name" value="SpoU_methylase"/>
    <property type="match status" value="1"/>
</dbReference>
<dbReference type="InterPro" id="IPR001537">
    <property type="entry name" value="SpoU_MeTrfase"/>
</dbReference>
<name>A0A2S6I443_9BACT</name>
<keyword evidence="2" id="KW-0808">Transferase</keyword>
<keyword evidence="5" id="KW-1185">Reference proteome</keyword>
<evidence type="ECO:0000259" key="3">
    <source>
        <dbReference type="Pfam" id="PF00588"/>
    </source>
</evidence>
<dbReference type="GO" id="GO:0032259">
    <property type="term" value="P:methylation"/>
    <property type="evidence" value="ECO:0007669"/>
    <property type="project" value="UniProtKB-KW"/>
</dbReference>
<reference evidence="4 5" key="1">
    <citation type="submission" date="2018-02" db="EMBL/GenBank/DDBJ databases">
        <title>Genomic Encyclopedia of Archaeal and Bacterial Type Strains, Phase II (KMG-II): from individual species to whole genera.</title>
        <authorList>
            <person name="Goeker M."/>
        </authorList>
    </citation>
    <scope>NUCLEOTIDE SEQUENCE [LARGE SCALE GENOMIC DNA]</scope>
    <source>
        <strain evidence="4 5">DSM 29526</strain>
    </source>
</reference>